<keyword evidence="1 8" id="KW-0444">Lipid biosynthesis</keyword>
<dbReference type="InterPro" id="IPR037143">
    <property type="entry name" value="4-PPantetheinyl_Trfase_dom_sf"/>
</dbReference>
<evidence type="ECO:0000256" key="3">
    <source>
        <dbReference type="ARBA" id="ARBA00022723"/>
    </source>
</evidence>
<dbReference type="NCBIfam" id="NF000831">
    <property type="entry name" value="PRK00070.3-1"/>
    <property type="match status" value="1"/>
</dbReference>
<evidence type="ECO:0000256" key="1">
    <source>
        <dbReference type="ARBA" id="ARBA00022516"/>
    </source>
</evidence>
<gene>
    <name evidence="8" type="primary">acpS</name>
    <name evidence="10" type="ORF">P7079_02420</name>
</gene>
<evidence type="ECO:0000256" key="7">
    <source>
        <dbReference type="ARBA" id="ARBA00023160"/>
    </source>
</evidence>
<feature type="binding site" evidence="8">
    <location>
        <position position="63"/>
    </location>
    <ligand>
        <name>Mg(2+)</name>
        <dbReference type="ChEBI" id="CHEBI:18420"/>
    </ligand>
</feature>
<dbReference type="NCBIfam" id="TIGR00556">
    <property type="entry name" value="pantethn_trn"/>
    <property type="match status" value="1"/>
</dbReference>
<feature type="domain" description="4'-phosphopantetheinyl transferase" evidence="9">
    <location>
        <begin position="6"/>
        <end position="130"/>
    </location>
</feature>
<dbReference type="InterPro" id="IPR004568">
    <property type="entry name" value="Ppantetheine-prot_Trfase_dom"/>
</dbReference>
<dbReference type="EMBL" id="CP121208">
    <property type="protein sequence ID" value="WFM83853.1"/>
    <property type="molecule type" value="Genomic_DNA"/>
</dbReference>
<evidence type="ECO:0000256" key="6">
    <source>
        <dbReference type="ARBA" id="ARBA00023098"/>
    </source>
</evidence>
<keyword evidence="8" id="KW-0963">Cytoplasm</keyword>
<keyword evidence="5 8" id="KW-0460">Magnesium</keyword>
<evidence type="ECO:0000313" key="11">
    <source>
        <dbReference type="Proteomes" id="UP001215216"/>
    </source>
</evidence>
<comment type="similarity">
    <text evidence="8">Belongs to the P-Pant transferase superfamily. AcpS family.</text>
</comment>
<proteinExistence type="inferred from homology"/>
<comment type="subcellular location">
    <subcellularLocation>
        <location evidence="8">Cytoplasm</location>
    </subcellularLocation>
</comment>
<dbReference type="Proteomes" id="UP001215216">
    <property type="component" value="Chromosome"/>
</dbReference>
<keyword evidence="7 8" id="KW-0275">Fatty acid biosynthesis</keyword>
<protein>
    <recommendedName>
        <fullName evidence="8">Holo-[acyl-carrier-protein] synthase</fullName>
        <shortName evidence="8">Holo-ACP synthase</shortName>
        <ecNumber evidence="8">2.7.8.7</ecNumber>
    </recommendedName>
    <alternativeName>
        <fullName evidence="8">4'-phosphopantetheinyl transferase AcpS</fullName>
    </alternativeName>
</protein>
<dbReference type="GO" id="GO:0008897">
    <property type="term" value="F:holo-[acyl-carrier-protein] synthase activity"/>
    <property type="evidence" value="ECO:0007669"/>
    <property type="project" value="UniProtKB-EC"/>
</dbReference>
<organism evidence="10 11">
    <name type="scientific">Arcanobacterium canis</name>
    <dbReference type="NCBI Taxonomy" id="999183"/>
    <lineage>
        <taxon>Bacteria</taxon>
        <taxon>Bacillati</taxon>
        <taxon>Actinomycetota</taxon>
        <taxon>Actinomycetes</taxon>
        <taxon>Actinomycetales</taxon>
        <taxon>Actinomycetaceae</taxon>
        <taxon>Arcanobacterium</taxon>
    </lineage>
</organism>
<dbReference type="InterPro" id="IPR008278">
    <property type="entry name" value="4-PPantetheinyl_Trfase_dom"/>
</dbReference>
<evidence type="ECO:0000313" key="10">
    <source>
        <dbReference type="EMBL" id="WFM83853.1"/>
    </source>
</evidence>
<accession>A0ABY8FZH2</accession>
<evidence type="ECO:0000256" key="4">
    <source>
        <dbReference type="ARBA" id="ARBA00022832"/>
    </source>
</evidence>
<evidence type="ECO:0000259" key="9">
    <source>
        <dbReference type="Pfam" id="PF01648"/>
    </source>
</evidence>
<dbReference type="EC" id="2.7.8.7" evidence="8"/>
<dbReference type="HAMAP" id="MF_00101">
    <property type="entry name" value="AcpS"/>
    <property type="match status" value="1"/>
</dbReference>
<comment type="catalytic activity">
    <reaction evidence="8">
        <text>apo-[ACP] + CoA = holo-[ACP] + adenosine 3',5'-bisphosphate + H(+)</text>
        <dbReference type="Rhea" id="RHEA:12068"/>
        <dbReference type="Rhea" id="RHEA-COMP:9685"/>
        <dbReference type="Rhea" id="RHEA-COMP:9690"/>
        <dbReference type="ChEBI" id="CHEBI:15378"/>
        <dbReference type="ChEBI" id="CHEBI:29999"/>
        <dbReference type="ChEBI" id="CHEBI:57287"/>
        <dbReference type="ChEBI" id="CHEBI:58343"/>
        <dbReference type="ChEBI" id="CHEBI:64479"/>
        <dbReference type="EC" id="2.7.8.7"/>
    </reaction>
</comment>
<sequence>MPEISGVGIDLVHIPAFIAQMDEPGTQLARVFHPRELRIAAQRRQVTGRPAAYHLAGRWAAKEAFIKAWSEENFCHPPLIPDPIDWSQVWVDADAWNRPRLVLDGELARAVGNVVAHVSISHDGDYATAIVTLERKN</sequence>
<keyword evidence="4 8" id="KW-0276">Fatty acid metabolism</keyword>
<evidence type="ECO:0000256" key="5">
    <source>
        <dbReference type="ARBA" id="ARBA00022842"/>
    </source>
</evidence>
<dbReference type="SUPFAM" id="SSF56214">
    <property type="entry name" value="4'-phosphopantetheinyl transferase"/>
    <property type="match status" value="1"/>
</dbReference>
<evidence type="ECO:0000256" key="2">
    <source>
        <dbReference type="ARBA" id="ARBA00022679"/>
    </source>
</evidence>
<dbReference type="InterPro" id="IPR002582">
    <property type="entry name" value="ACPS"/>
</dbReference>
<reference evidence="10 11" key="1">
    <citation type="submission" date="2023-03" db="EMBL/GenBank/DDBJ databases">
        <title>Complete genome of Arcanobacterium canis strain DSM 25104 isolated in 2010 from a canine otitis externa in Germany.</title>
        <authorList>
            <person name="Borowiak M."/>
            <person name="Kreitlow A."/>
            <person name="Malorny B."/>
            <person name="Laemmler C."/>
            <person name="Prenger-Berninghoff E."/>
            <person name="Ploetz M."/>
            <person name="Abdulmawjood A."/>
        </authorList>
    </citation>
    <scope>NUCLEOTIDE SEQUENCE [LARGE SCALE GENOMIC DNA]</scope>
    <source>
        <strain evidence="10 11">DSM 25104</strain>
    </source>
</reference>
<comment type="cofactor">
    <cofactor evidence="8">
        <name>Mg(2+)</name>
        <dbReference type="ChEBI" id="CHEBI:18420"/>
    </cofactor>
</comment>
<dbReference type="RefSeq" id="WP_278013248.1">
    <property type="nucleotide sequence ID" value="NZ_CP121208.1"/>
</dbReference>
<keyword evidence="2 8" id="KW-0808">Transferase</keyword>
<keyword evidence="3 8" id="KW-0479">Metal-binding</keyword>
<keyword evidence="11" id="KW-1185">Reference proteome</keyword>
<name>A0ABY8FZH2_9ACTO</name>
<keyword evidence="6 8" id="KW-0443">Lipid metabolism</keyword>
<evidence type="ECO:0000256" key="8">
    <source>
        <dbReference type="HAMAP-Rule" id="MF_00101"/>
    </source>
</evidence>
<feature type="binding site" evidence="8">
    <location>
        <position position="10"/>
    </location>
    <ligand>
        <name>Mg(2+)</name>
        <dbReference type="ChEBI" id="CHEBI:18420"/>
    </ligand>
</feature>
<dbReference type="Pfam" id="PF01648">
    <property type="entry name" value="ACPS"/>
    <property type="match status" value="1"/>
</dbReference>
<dbReference type="Gene3D" id="3.90.470.20">
    <property type="entry name" value="4'-phosphopantetheinyl transferase domain"/>
    <property type="match status" value="1"/>
</dbReference>
<comment type="function">
    <text evidence="8">Transfers the 4'-phosphopantetheine moiety from coenzyme A to a Ser of acyl-carrier-protein.</text>
</comment>